<reference evidence="1" key="2">
    <citation type="journal article" date="2015" name="Fish Shellfish Immunol.">
        <title>Early steps in the European eel (Anguilla anguilla)-Vibrio vulnificus interaction in the gills: Role of the RtxA13 toxin.</title>
        <authorList>
            <person name="Callol A."/>
            <person name="Pajuelo D."/>
            <person name="Ebbesson L."/>
            <person name="Teles M."/>
            <person name="MacKenzie S."/>
            <person name="Amaro C."/>
        </authorList>
    </citation>
    <scope>NUCLEOTIDE SEQUENCE</scope>
</reference>
<dbReference type="EMBL" id="GBXM01068300">
    <property type="protein sequence ID" value="JAH40277.1"/>
    <property type="molecule type" value="Transcribed_RNA"/>
</dbReference>
<proteinExistence type="predicted"/>
<protein>
    <submittedName>
        <fullName evidence="1">Uncharacterized protein</fullName>
    </submittedName>
</protein>
<dbReference type="AlphaFoldDB" id="A0A0E9SGB9"/>
<reference evidence="1" key="1">
    <citation type="submission" date="2014-11" db="EMBL/GenBank/DDBJ databases">
        <authorList>
            <person name="Amaro Gonzalez C."/>
        </authorList>
    </citation>
    <scope>NUCLEOTIDE SEQUENCE</scope>
</reference>
<evidence type="ECO:0000313" key="1">
    <source>
        <dbReference type="EMBL" id="JAH40277.1"/>
    </source>
</evidence>
<accession>A0A0E9SGB9</accession>
<name>A0A0E9SGB9_ANGAN</name>
<sequence length="54" mass="6284">MQIFKLQPKHVKHKVCMQLGGRSLVDSIIHSHYICAEDHHTELRGVYTTGRDRL</sequence>
<organism evidence="1">
    <name type="scientific">Anguilla anguilla</name>
    <name type="common">European freshwater eel</name>
    <name type="synonym">Muraena anguilla</name>
    <dbReference type="NCBI Taxonomy" id="7936"/>
    <lineage>
        <taxon>Eukaryota</taxon>
        <taxon>Metazoa</taxon>
        <taxon>Chordata</taxon>
        <taxon>Craniata</taxon>
        <taxon>Vertebrata</taxon>
        <taxon>Euteleostomi</taxon>
        <taxon>Actinopterygii</taxon>
        <taxon>Neopterygii</taxon>
        <taxon>Teleostei</taxon>
        <taxon>Anguilliformes</taxon>
        <taxon>Anguillidae</taxon>
        <taxon>Anguilla</taxon>
    </lineage>
</organism>